<name>Q167S9_ROSDO</name>
<keyword evidence="2" id="KW-1185">Reference proteome</keyword>
<dbReference type="EMBL" id="CP000362">
    <property type="protein sequence ID" value="ABG31764.1"/>
    <property type="molecule type" value="Genomic_DNA"/>
</dbReference>
<proteinExistence type="predicted"/>
<dbReference type="STRING" id="375451.RD1_2169"/>
<accession>Q167S9</accession>
<reference evidence="1 2" key="1">
    <citation type="journal article" date="2007" name="J. Bacteriol.">
        <title>The complete genome sequence of Roseobacter denitrificans reveals a mixotrophic rather than photosynthetic metabolism.</title>
        <authorList>
            <person name="Swingley W.D."/>
            <person name="Sadekar S."/>
            <person name="Mastrian S.D."/>
            <person name="Matthies H.J."/>
            <person name="Hao J."/>
            <person name="Ramos H."/>
            <person name="Acharya C.R."/>
            <person name="Conrad A.L."/>
            <person name="Taylor H.L."/>
            <person name="Dejesa L.C."/>
            <person name="Shah M.K."/>
            <person name="O'huallachain M.E."/>
            <person name="Lince M.T."/>
            <person name="Blankenship R.E."/>
            <person name="Beatty J.T."/>
            <person name="Touchman J.W."/>
        </authorList>
    </citation>
    <scope>NUCLEOTIDE SEQUENCE [LARGE SCALE GENOMIC DNA]</scope>
    <source>
        <strain evidence="2">ATCC 33942 / OCh 114</strain>
    </source>
</reference>
<evidence type="ECO:0000313" key="1">
    <source>
        <dbReference type="EMBL" id="ABG31764.1"/>
    </source>
</evidence>
<protein>
    <submittedName>
        <fullName evidence="1">Uncharacterized protein</fullName>
    </submittedName>
</protein>
<gene>
    <name evidence="1" type="ordered locus">RD1_2169</name>
</gene>
<organism evidence="1 2">
    <name type="scientific">Roseobacter denitrificans (strain ATCC 33942 / OCh 114)</name>
    <name type="common">Erythrobacter sp. (strain OCh 114)</name>
    <name type="synonym">Roseobacter denitrificans</name>
    <dbReference type="NCBI Taxonomy" id="375451"/>
    <lineage>
        <taxon>Bacteria</taxon>
        <taxon>Pseudomonadati</taxon>
        <taxon>Pseudomonadota</taxon>
        <taxon>Alphaproteobacteria</taxon>
        <taxon>Rhodobacterales</taxon>
        <taxon>Roseobacteraceae</taxon>
        <taxon>Roseobacter</taxon>
    </lineage>
</organism>
<evidence type="ECO:0000313" key="2">
    <source>
        <dbReference type="Proteomes" id="UP000007029"/>
    </source>
</evidence>
<dbReference type="AlphaFoldDB" id="Q167S9"/>
<dbReference type="KEGG" id="rde:RD1_2169"/>
<dbReference type="HOGENOM" id="CLU_3398221_0_0_5"/>
<dbReference type="Proteomes" id="UP000007029">
    <property type="component" value="Chromosome"/>
</dbReference>
<sequence length="31" mass="3506">MICATSAIFHDAARSWGWVFRDLRTLSCGPH</sequence>